<organism evidence="1 2">
    <name type="scientific">Dyella dinghuensis</name>
    <dbReference type="NCBI Taxonomy" id="1920169"/>
    <lineage>
        <taxon>Bacteria</taxon>
        <taxon>Pseudomonadati</taxon>
        <taxon>Pseudomonadota</taxon>
        <taxon>Gammaproteobacteria</taxon>
        <taxon>Lysobacterales</taxon>
        <taxon>Rhodanobacteraceae</taxon>
        <taxon>Dyella</taxon>
    </lineage>
</organism>
<name>A0A3S0WQE5_9GAMM</name>
<dbReference type="AlphaFoldDB" id="A0A3S0WQE5"/>
<dbReference type="Proteomes" id="UP000267077">
    <property type="component" value="Unassembled WGS sequence"/>
</dbReference>
<proteinExistence type="predicted"/>
<accession>A0A3S0WQE5</accession>
<gene>
    <name evidence="1" type="ORF">EKH79_04600</name>
</gene>
<reference evidence="1 2" key="1">
    <citation type="submission" date="2018-12" db="EMBL/GenBank/DDBJ databases">
        <title>Dyella dinghuensis sp. nov. DHOA06 and Dyella choica sp. nov. 4M-K27, isolated from forest soil.</title>
        <authorList>
            <person name="Qiu L.-H."/>
            <person name="Gao Z.-H."/>
        </authorList>
    </citation>
    <scope>NUCLEOTIDE SEQUENCE [LARGE SCALE GENOMIC DNA]</scope>
    <source>
        <strain evidence="1 2">DHOA06</strain>
    </source>
</reference>
<keyword evidence="2" id="KW-1185">Reference proteome</keyword>
<comment type="caution">
    <text evidence="1">The sequence shown here is derived from an EMBL/GenBank/DDBJ whole genome shotgun (WGS) entry which is preliminary data.</text>
</comment>
<evidence type="ECO:0000313" key="1">
    <source>
        <dbReference type="EMBL" id="RUL65983.1"/>
    </source>
</evidence>
<protein>
    <submittedName>
        <fullName evidence="1">Uncharacterized protein</fullName>
    </submittedName>
</protein>
<sequence length="65" mass="7521">MTNSSLSQPEYRVMRSLMGRFHSSWDRELMTADRMFCLQEKGMVVRDSGQWKLTARGVMYASVAV</sequence>
<evidence type="ECO:0000313" key="2">
    <source>
        <dbReference type="Proteomes" id="UP000267077"/>
    </source>
</evidence>
<dbReference type="EMBL" id="RYZR01000003">
    <property type="protein sequence ID" value="RUL65983.1"/>
    <property type="molecule type" value="Genomic_DNA"/>
</dbReference>